<evidence type="ECO:0000313" key="2">
    <source>
        <dbReference type="Proteomes" id="UP000836387"/>
    </source>
</evidence>
<sequence>MSLNPSNELRRVETARKALQKNTTLTSRQCSAITKAIGLLNDSQKGGRIHRHHSRGLLLDIYNRFGIDVLLLCSISLSITRLAEMKRNAAQFFCELGAWKISAEITPEIHDLATRLLVPVLSKIEAEKTKETEALEPNPALNDGKGKRKLSVKKKSTPVKRTKVSSSEQPVNDIPARIERRVQQPTPNEGSVDANGGASTECDDLVKEESQSPPASHPEVIYAHPPEDEDGIVPLYATVVDLEPVDVIRAVVFLGKPNTWLTIPDVEGSTPPFITVQLPMPLALCFKAIRGEREWS</sequence>
<reference evidence="1" key="1">
    <citation type="submission" date="2020-04" db="EMBL/GenBank/DDBJ databases">
        <authorList>
            <person name="Broberg M."/>
        </authorList>
    </citation>
    <scope>NUCLEOTIDE SEQUENCE</scope>
</reference>
<evidence type="ECO:0000313" key="1">
    <source>
        <dbReference type="EMBL" id="CAG9940578.1"/>
    </source>
</evidence>
<name>A0ACA9TIG4_BIOOC</name>
<dbReference type="EMBL" id="CADEHS020000005">
    <property type="protein sequence ID" value="CAG9940578.1"/>
    <property type="molecule type" value="Genomic_DNA"/>
</dbReference>
<organism evidence="1 2">
    <name type="scientific">Clonostachys rosea f. rosea IK726</name>
    <dbReference type="NCBI Taxonomy" id="1349383"/>
    <lineage>
        <taxon>Eukaryota</taxon>
        <taxon>Fungi</taxon>
        <taxon>Dikarya</taxon>
        <taxon>Ascomycota</taxon>
        <taxon>Pezizomycotina</taxon>
        <taxon>Sordariomycetes</taxon>
        <taxon>Hypocreomycetidae</taxon>
        <taxon>Hypocreales</taxon>
        <taxon>Bionectriaceae</taxon>
        <taxon>Clonostachys</taxon>
    </lineage>
</organism>
<reference evidence="1" key="2">
    <citation type="submission" date="2021-10" db="EMBL/GenBank/DDBJ databases">
        <authorList>
            <person name="Piombo E."/>
        </authorList>
    </citation>
    <scope>NUCLEOTIDE SEQUENCE</scope>
</reference>
<protein>
    <submittedName>
        <fullName evidence="1">Uncharacterized protein</fullName>
    </submittedName>
</protein>
<accession>A0ACA9TIG4</accession>
<gene>
    <name evidence="1" type="ORF">CRV2_00001993</name>
</gene>
<comment type="caution">
    <text evidence="1">The sequence shown here is derived from an EMBL/GenBank/DDBJ whole genome shotgun (WGS) entry which is preliminary data.</text>
</comment>
<proteinExistence type="predicted"/>
<dbReference type="Proteomes" id="UP000836387">
    <property type="component" value="Unassembled WGS sequence"/>
</dbReference>
<keyword evidence="2" id="KW-1185">Reference proteome</keyword>